<proteinExistence type="predicted"/>
<protein>
    <submittedName>
        <fullName evidence="1">Magnesium transporter</fullName>
    </submittedName>
</protein>
<sequence>MRNCIVSAIRNTDVRTLFAHSGATRRYRGRPARSAALALARVRPAATAYLHRRRCAPCATLSSTLPLPYASKDSPAC</sequence>
<reference evidence="1 2" key="1">
    <citation type="submission" date="2018-02" db="EMBL/GenBank/DDBJ databases">
        <title>Characterization of Xanthomonas diversity in transplant houses and field plants.</title>
        <authorList>
            <person name="Abrahamian P."/>
            <person name="Timilsina S."/>
            <person name="Minsavage G.V."/>
            <person name="Goss E.M."/>
            <person name="Jones J.B."/>
            <person name="Vallad G.E."/>
        </authorList>
    </citation>
    <scope>NUCLEOTIDE SEQUENCE [LARGE SCALE GENOMIC DNA]</scope>
    <source>
        <strain evidence="1 2">GEV2132</strain>
    </source>
</reference>
<comment type="caution">
    <text evidence="1">The sequence shown here is derived from an EMBL/GenBank/DDBJ whole genome shotgun (WGS) entry which is preliminary data.</text>
</comment>
<dbReference type="EMBL" id="PUUL01000027">
    <property type="protein sequence ID" value="RXD55814.1"/>
    <property type="molecule type" value="Genomic_DNA"/>
</dbReference>
<evidence type="ECO:0000313" key="1">
    <source>
        <dbReference type="EMBL" id="RXD55814.1"/>
    </source>
</evidence>
<evidence type="ECO:0000313" key="2">
    <source>
        <dbReference type="Proteomes" id="UP000289372"/>
    </source>
</evidence>
<organism evidence="1 2">
    <name type="scientific">Xanthomonas perforans</name>
    <dbReference type="NCBI Taxonomy" id="442694"/>
    <lineage>
        <taxon>Bacteria</taxon>
        <taxon>Pseudomonadati</taxon>
        <taxon>Pseudomonadota</taxon>
        <taxon>Gammaproteobacteria</taxon>
        <taxon>Lysobacterales</taxon>
        <taxon>Lysobacteraceae</taxon>
        <taxon>Xanthomonas</taxon>
    </lineage>
</organism>
<dbReference type="KEGG" id="xpe:BJD13_21715"/>
<dbReference type="Proteomes" id="UP000289372">
    <property type="component" value="Unassembled WGS sequence"/>
</dbReference>
<gene>
    <name evidence="1" type="ORF">DB769_05330</name>
</gene>
<name>A0AAQ0YQ01_XANPE</name>
<dbReference type="AlphaFoldDB" id="A0AAQ0YQ01"/>
<accession>A0AAQ0YQ01</accession>